<accession>A0AA36CQM3</accession>
<evidence type="ECO:0000256" key="1">
    <source>
        <dbReference type="SAM" id="MobiDB-lite"/>
    </source>
</evidence>
<comment type="caution">
    <text evidence="2">The sequence shown here is derived from an EMBL/GenBank/DDBJ whole genome shotgun (WGS) entry which is preliminary data.</text>
</comment>
<dbReference type="EMBL" id="CATQJA010002615">
    <property type="protein sequence ID" value="CAJ0573195.1"/>
    <property type="molecule type" value="Genomic_DNA"/>
</dbReference>
<feature type="region of interest" description="Disordered" evidence="1">
    <location>
        <begin position="69"/>
        <end position="193"/>
    </location>
</feature>
<feature type="compositionally biased region" description="Basic and acidic residues" evidence="1">
    <location>
        <begin position="120"/>
        <end position="136"/>
    </location>
</feature>
<keyword evidence="3" id="KW-1185">Reference proteome</keyword>
<proteinExistence type="predicted"/>
<feature type="compositionally biased region" description="Basic and acidic residues" evidence="1">
    <location>
        <begin position="99"/>
        <end position="109"/>
    </location>
</feature>
<dbReference type="Proteomes" id="UP001177023">
    <property type="component" value="Unassembled WGS sequence"/>
</dbReference>
<gene>
    <name evidence="2" type="ORF">MSPICULIGERA_LOCUS11563</name>
</gene>
<evidence type="ECO:0000313" key="3">
    <source>
        <dbReference type="Proteomes" id="UP001177023"/>
    </source>
</evidence>
<organism evidence="2 3">
    <name type="scientific">Mesorhabditis spiculigera</name>
    <dbReference type="NCBI Taxonomy" id="96644"/>
    <lineage>
        <taxon>Eukaryota</taxon>
        <taxon>Metazoa</taxon>
        <taxon>Ecdysozoa</taxon>
        <taxon>Nematoda</taxon>
        <taxon>Chromadorea</taxon>
        <taxon>Rhabditida</taxon>
        <taxon>Rhabditina</taxon>
        <taxon>Rhabditomorpha</taxon>
        <taxon>Rhabditoidea</taxon>
        <taxon>Rhabditidae</taxon>
        <taxon>Mesorhabditinae</taxon>
        <taxon>Mesorhabditis</taxon>
    </lineage>
</organism>
<sequence>MTAVVDCWDEDAIEDAAAIGDPSMTETESLLTMSGDFNEMLKNGSSAASEQLGGTAAINELVKEAMQIDEGASTSAAASAPPDSSGGPHPVARFASKVSLEHPKPEKRIILIPAPPAPKRAREAESDDRVKSEDSPSNRTQKRKARSESKGSGDLTPEELLKEQKRQNARSWRQSMAKMRDEVPRLQNLSDDLKRRKEALEREVEEKNQKIADMEEQIRELHRQNGALQAKCDVLQQPGIQSTSLQIPWMTTDYSTIQLFPNK</sequence>
<protein>
    <submittedName>
        <fullName evidence="2">Uncharacterized protein</fullName>
    </submittedName>
</protein>
<reference evidence="2" key="1">
    <citation type="submission" date="2023-06" db="EMBL/GenBank/DDBJ databases">
        <authorList>
            <person name="Delattre M."/>
        </authorList>
    </citation>
    <scope>NUCLEOTIDE SEQUENCE</scope>
    <source>
        <strain evidence="2">AF72</strain>
    </source>
</reference>
<dbReference type="AlphaFoldDB" id="A0AA36CQM3"/>
<feature type="compositionally biased region" description="Low complexity" evidence="1">
    <location>
        <begin position="71"/>
        <end position="88"/>
    </location>
</feature>
<evidence type="ECO:0000313" key="2">
    <source>
        <dbReference type="EMBL" id="CAJ0573195.1"/>
    </source>
</evidence>
<feature type="non-terminal residue" evidence="2">
    <location>
        <position position="263"/>
    </location>
</feature>
<name>A0AA36CQM3_9BILA</name>